<protein>
    <submittedName>
        <fullName evidence="1">Uncharacterized protein</fullName>
    </submittedName>
</protein>
<evidence type="ECO:0000313" key="2">
    <source>
        <dbReference type="Proteomes" id="UP000619260"/>
    </source>
</evidence>
<reference evidence="1" key="1">
    <citation type="submission" date="2021-01" db="EMBL/GenBank/DDBJ databases">
        <title>Whole genome shotgun sequence of Virgisporangium aliadipatigenens NBRC 105644.</title>
        <authorList>
            <person name="Komaki H."/>
            <person name="Tamura T."/>
        </authorList>
    </citation>
    <scope>NUCLEOTIDE SEQUENCE</scope>
    <source>
        <strain evidence="1">NBRC 105644</strain>
    </source>
</reference>
<dbReference type="Proteomes" id="UP000619260">
    <property type="component" value="Unassembled WGS sequence"/>
</dbReference>
<proteinExistence type="predicted"/>
<sequence>MTHVDEYPVQADPATLADLHRQLDVLGTKALTAYARSLGIDAPDERAGWSVVLEYDADLNERGLFWVGPDHE</sequence>
<keyword evidence="2" id="KW-1185">Reference proteome</keyword>
<dbReference type="EMBL" id="BOPF01000030">
    <property type="protein sequence ID" value="GIJ49783.1"/>
    <property type="molecule type" value="Genomic_DNA"/>
</dbReference>
<comment type="caution">
    <text evidence="1">The sequence shown here is derived from an EMBL/GenBank/DDBJ whole genome shotgun (WGS) entry which is preliminary data.</text>
</comment>
<evidence type="ECO:0000313" key="1">
    <source>
        <dbReference type="EMBL" id="GIJ49783.1"/>
    </source>
</evidence>
<dbReference type="AlphaFoldDB" id="A0A8J4DU77"/>
<dbReference type="RefSeq" id="WP_239153520.1">
    <property type="nucleotide sequence ID" value="NZ_BOPF01000030.1"/>
</dbReference>
<organism evidence="1 2">
    <name type="scientific">Virgisporangium aliadipatigenens</name>
    <dbReference type="NCBI Taxonomy" id="741659"/>
    <lineage>
        <taxon>Bacteria</taxon>
        <taxon>Bacillati</taxon>
        <taxon>Actinomycetota</taxon>
        <taxon>Actinomycetes</taxon>
        <taxon>Micromonosporales</taxon>
        <taxon>Micromonosporaceae</taxon>
        <taxon>Virgisporangium</taxon>
    </lineage>
</organism>
<name>A0A8J4DU77_9ACTN</name>
<gene>
    <name evidence="1" type="ORF">Val02_66690</name>
</gene>
<accession>A0A8J4DU77</accession>